<dbReference type="GO" id="GO:0005525">
    <property type="term" value="F:GTP binding"/>
    <property type="evidence" value="ECO:0007669"/>
    <property type="project" value="TreeGrafter"/>
</dbReference>
<evidence type="ECO:0000313" key="2">
    <source>
        <dbReference type="EMBL" id="KAK7260756.1"/>
    </source>
</evidence>
<comment type="caution">
    <text evidence="2">The sequence shown here is derived from an EMBL/GenBank/DDBJ whole genome shotgun (WGS) entry which is preliminary data.</text>
</comment>
<feature type="domain" description="Ribosome biogenesis protein BMS1/TSR1 C-terminal" evidence="1">
    <location>
        <begin position="1"/>
        <end position="179"/>
    </location>
</feature>
<dbReference type="GO" id="GO:0003924">
    <property type="term" value="F:GTPase activity"/>
    <property type="evidence" value="ECO:0007669"/>
    <property type="project" value="TreeGrafter"/>
</dbReference>
<accession>A0AAN9I571</accession>
<keyword evidence="3" id="KW-1185">Reference proteome</keyword>
<dbReference type="PANTHER" id="PTHR12858">
    <property type="entry name" value="RIBOSOME BIOGENESIS PROTEIN"/>
    <property type="match status" value="1"/>
</dbReference>
<dbReference type="GO" id="GO:0034511">
    <property type="term" value="F:U3 snoRNA binding"/>
    <property type="evidence" value="ECO:0007669"/>
    <property type="project" value="TreeGrafter"/>
</dbReference>
<dbReference type="InterPro" id="IPR007034">
    <property type="entry name" value="BMS1_TSR1_C"/>
</dbReference>
<gene>
    <name evidence="2" type="ORF">RIF29_27053</name>
</gene>
<evidence type="ECO:0000313" key="3">
    <source>
        <dbReference type="Proteomes" id="UP001372338"/>
    </source>
</evidence>
<dbReference type="SMART" id="SM01362">
    <property type="entry name" value="DUF663"/>
    <property type="match status" value="1"/>
</dbReference>
<evidence type="ECO:0000259" key="1">
    <source>
        <dbReference type="SMART" id="SM01362"/>
    </source>
</evidence>
<name>A0AAN9I571_CROPI</name>
<reference evidence="2 3" key="1">
    <citation type="submission" date="2024-01" db="EMBL/GenBank/DDBJ databases">
        <title>The genomes of 5 underutilized Papilionoideae crops provide insights into root nodulation and disease resistanc.</title>
        <authorList>
            <person name="Yuan L."/>
        </authorList>
    </citation>
    <scope>NUCLEOTIDE SEQUENCE [LARGE SCALE GENOMIC DNA]</scope>
    <source>
        <strain evidence="2">ZHUSHIDOU_FW_LH</strain>
        <tissue evidence="2">Leaf</tissue>
    </source>
</reference>
<dbReference type="PANTHER" id="PTHR12858:SF2">
    <property type="entry name" value="RIBOSOME BIOGENESIS PROTEIN BMS1 HOMOLOG"/>
    <property type="match status" value="1"/>
</dbReference>
<dbReference type="GO" id="GO:0000462">
    <property type="term" value="P:maturation of SSU-rRNA from tricistronic rRNA transcript (SSU-rRNA, 5.8S rRNA, LSU-rRNA)"/>
    <property type="evidence" value="ECO:0007669"/>
    <property type="project" value="TreeGrafter"/>
</dbReference>
<sequence length="179" mass="20620">MICHPVTRLKRHRWHKKVLKTRDPIIVSVGWRRYQTTPIYAIEDMNGRHRMLNYTPEHMHCLAMFWGLMPLPKLGITATAVVVEFNHETKIMKKIKLVGYSCKIFKKTALIKDMFTLDLEVARFEGAAIRTVSGIRGQVKKAAKEEEGNQPKRKGGQTKEGIARCTFEDQILMSDIVII</sequence>
<dbReference type="EMBL" id="JAYWIO010000005">
    <property type="protein sequence ID" value="KAK7260756.1"/>
    <property type="molecule type" value="Genomic_DNA"/>
</dbReference>
<proteinExistence type="predicted"/>
<dbReference type="AlphaFoldDB" id="A0AAN9I571"/>
<dbReference type="Proteomes" id="UP001372338">
    <property type="component" value="Unassembled WGS sequence"/>
</dbReference>
<dbReference type="GO" id="GO:0000479">
    <property type="term" value="P:endonucleolytic cleavage of tricistronic rRNA transcript (SSU-rRNA, 5.8S rRNA, LSU-rRNA)"/>
    <property type="evidence" value="ECO:0007669"/>
    <property type="project" value="TreeGrafter"/>
</dbReference>
<protein>
    <recommendedName>
        <fullName evidence="1">Ribosome biogenesis protein BMS1/TSR1 C-terminal domain-containing protein</fullName>
    </recommendedName>
</protein>
<organism evidence="2 3">
    <name type="scientific">Crotalaria pallida</name>
    <name type="common">Smooth rattlebox</name>
    <name type="synonym">Crotalaria striata</name>
    <dbReference type="NCBI Taxonomy" id="3830"/>
    <lineage>
        <taxon>Eukaryota</taxon>
        <taxon>Viridiplantae</taxon>
        <taxon>Streptophyta</taxon>
        <taxon>Embryophyta</taxon>
        <taxon>Tracheophyta</taxon>
        <taxon>Spermatophyta</taxon>
        <taxon>Magnoliopsida</taxon>
        <taxon>eudicotyledons</taxon>
        <taxon>Gunneridae</taxon>
        <taxon>Pentapetalae</taxon>
        <taxon>rosids</taxon>
        <taxon>fabids</taxon>
        <taxon>Fabales</taxon>
        <taxon>Fabaceae</taxon>
        <taxon>Papilionoideae</taxon>
        <taxon>50 kb inversion clade</taxon>
        <taxon>genistoids sensu lato</taxon>
        <taxon>core genistoids</taxon>
        <taxon>Crotalarieae</taxon>
        <taxon>Crotalaria</taxon>
    </lineage>
</organism>
<dbReference type="InterPro" id="IPR039761">
    <property type="entry name" value="Bms1/Tsr1"/>
</dbReference>
<dbReference type="Pfam" id="PF04950">
    <property type="entry name" value="RIBIOP_C"/>
    <property type="match status" value="1"/>
</dbReference>
<dbReference type="GO" id="GO:0030686">
    <property type="term" value="C:90S preribosome"/>
    <property type="evidence" value="ECO:0007669"/>
    <property type="project" value="TreeGrafter"/>
</dbReference>